<evidence type="ECO:0000313" key="3">
    <source>
        <dbReference type="Proteomes" id="UP001418804"/>
    </source>
</evidence>
<sequence>MRKTHDIGFRNFLHQPFFKPSTKSRPFKAYSFVPFSPLAMLDPTILTIGGIVLGIAIIERILERWGVIDLVDQFAKVMRFILPVTFYSALIYFFATFMF</sequence>
<comment type="caution">
    <text evidence="2">The sequence shown here is derived from an EMBL/GenBank/DDBJ whole genome shotgun (WGS) entry which is preliminary data.</text>
</comment>
<accession>A0ABD5L2Y5</accession>
<evidence type="ECO:0000313" key="2">
    <source>
        <dbReference type="EMBL" id="MEN3156541.1"/>
    </source>
</evidence>
<organism evidence="2 3">
    <name type="scientific">Priestia aryabhattai</name>
    <name type="common">Bacillus aryabhattai</name>
    <dbReference type="NCBI Taxonomy" id="412384"/>
    <lineage>
        <taxon>Bacteria</taxon>
        <taxon>Bacillati</taxon>
        <taxon>Bacillota</taxon>
        <taxon>Bacilli</taxon>
        <taxon>Bacillales</taxon>
        <taxon>Bacillaceae</taxon>
        <taxon>Priestia</taxon>
    </lineage>
</organism>
<feature type="transmembrane region" description="Helical" evidence="1">
    <location>
        <begin position="77"/>
        <end position="95"/>
    </location>
</feature>
<reference evidence="2 3" key="2">
    <citation type="submission" date="2024-05" db="EMBL/GenBank/DDBJ databases">
        <authorList>
            <person name="Zheng X."/>
        </authorList>
    </citation>
    <scope>NUCLEOTIDE SEQUENCE [LARGE SCALE GENOMIC DNA]</scope>
    <source>
        <strain evidence="2 3">C4-10</strain>
    </source>
</reference>
<dbReference type="RefSeq" id="WP_048021919.1">
    <property type="nucleotide sequence ID" value="NZ_JBDIVD010000003.1"/>
</dbReference>
<keyword evidence="1" id="KW-0812">Transmembrane</keyword>
<reference evidence="2 3" key="1">
    <citation type="submission" date="2024-05" db="EMBL/GenBank/DDBJ databases">
        <title>The mechanism of isolation and screening of efficient mineral weathering bacteria priestia aryabhattai c4-10 with weathered biotite.</title>
        <authorList>
            <person name="Yang S."/>
        </authorList>
    </citation>
    <scope>NUCLEOTIDE SEQUENCE [LARGE SCALE GENOMIC DNA]</scope>
    <source>
        <strain evidence="2 3">C4-10</strain>
    </source>
</reference>
<dbReference type="EMBL" id="JBDIVD010000003">
    <property type="protein sequence ID" value="MEN3156541.1"/>
    <property type="molecule type" value="Genomic_DNA"/>
</dbReference>
<keyword evidence="1" id="KW-0472">Membrane</keyword>
<dbReference type="AlphaFoldDB" id="A0ABD5L2Y5"/>
<keyword evidence="1" id="KW-1133">Transmembrane helix</keyword>
<gene>
    <name evidence="2" type="ORF">ABDD91_27255</name>
</gene>
<dbReference type="Proteomes" id="UP001418804">
    <property type="component" value="Unassembled WGS sequence"/>
</dbReference>
<proteinExistence type="predicted"/>
<feature type="transmembrane region" description="Helical" evidence="1">
    <location>
        <begin position="29"/>
        <end position="57"/>
    </location>
</feature>
<protein>
    <submittedName>
        <fullName evidence="2">Uncharacterized protein</fullName>
    </submittedName>
</protein>
<evidence type="ECO:0000256" key="1">
    <source>
        <dbReference type="SAM" id="Phobius"/>
    </source>
</evidence>
<name>A0ABD5L2Y5_PRIAR</name>